<comment type="caution">
    <text evidence="1">The sequence shown here is derived from an EMBL/GenBank/DDBJ whole genome shotgun (WGS) entry which is preliminary data.</text>
</comment>
<reference evidence="1 2" key="1">
    <citation type="submission" date="2016-12" db="EMBL/GenBank/DDBJ databases">
        <title>Trade-off between light-utilization and light-protection in marine flavobacteria.</title>
        <authorList>
            <person name="Kumagai Y."/>
            <person name="Yoshizawa S."/>
            <person name="Kogure K."/>
            <person name="Iwasaki W."/>
        </authorList>
    </citation>
    <scope>NUCLEOTIDE SEQUENCE [LARGE SCALE GENOMIC DNA]</scope>
    <source>
        <strain evidence="1 2">KCTC 22729</strain>
    </source>
</reference>
<evidence type="ECO:0000313" key="2">
    <source>
        <dbReference type="Proteomes" id="UP000237608"/>
    </source>
</evidence>
<dbReference type="OrthoDB" id="1349549at2"/>
<organism evidence="1 2">
    <name type="scientific">Polaribacter gangjinensis</name>
    <dbReference type="NCBI Taxonomy" id="574710"/>
    <lineage>
        <taxon>Bacteria</taxon>
        <taxon>Pseudomonadati</taxon>
        <taxon>Bacteroidota</taxon>
        <taxon>Flavobacteriia</taxon>
        <taxon>Flavobacteriales</taxon>
        <taxon>Flavobacteriaceae</taxon>
    </lineage>
</organism>
<gene>
    <name evidence="1" type="ORF">BTO13_05605</name>
</gene>
<protein>
    <submittedName>
        <fullName evidence="1">Uncharacterized protein</fullName>
    </submittedName>
</protein>
<proteinExistence type="predicted"/>
<name>A0A2S7WAV3_9FLAO</name>
<keyword evidence="2" id="KW-1185">Reference proteome</keyword>
<evidence type="ECO:0000313" key="1">
    <source>
        <dbReference type="EMBL" id="PQJ74759.1"/>
    </source>
</evidence>
<dbReference type="Proteomes" id="UP000237608">
    <property type="component" value="Unassembled WGS sequence"/>
</dbReference>
<dbReference type="EMBL" id="MSCL01000001">
    <property type="protein sequence ID" value="PQJ74759.1"/>
    <property type="molecule type" value="Genomic_DNA"/>
</dbReference>
<sequence length="133" mass="16196">MKSIDEIKQEIIELHKKWSSVGESLSDFKNAEYFEQAVNELLITYCEDNKYEIDGFPFVHRELSKTNDEFDDDYFSERYDLYLFRVAKEKDDVFELLNYYWNLFWPDTIENKEDTRNSILQEIHSNLLNFHIK</sequence>
<accession>A0A2S7WAV3</accession>
<dbReference type="AlphaFoldDB" id="A0A2S7WAV3"/>
<dbReference type="RefSeq" id="WP_105045906.1">
    <property type="nucleotide sequence ID" value="NZ_CP150662.1"/>
</dbReference>